<evidence type="ECO:0000313" key="2">
    <source>
        <dbReference type="Proteomes" id="UP000694856"/>
    </source>
</evidence>
<sequence length="213" mass="22580">MRSLSVFPLFQELRLFPRGPPLACPSVLLPVPVGKQIAPPPSTAFLPERGGRGGAGGTRPLPGAGRSPAPCSCALRLGGGVTRRLPAPGAPQLRTASRSTPGRRSAGGSQEDCRTVPPLLCVQTQLLVCSGGRNFARQQGGRILSDSDRVLASLSFEEDSVPWEPRRCSGWLSGSADFSLRAVIMDKISSLRCGFRCDGNALSFLKFPLLNRS</sequence>
<dbReference type="Proteomes" id="UP000694856">
    <property type="component" value="Chromosome 7"/>
</dbReference>
<name>A0A8B8TB42_CAMFR</name>
<protein>
    <submittedName>
        <fullName evidence="3">Uncharacterized protein LOC116664849</fullName>
    </submittedName>
</protein>
<evidence type="ECO:0000256" key="1">
    <source>
        <dbReference type="SAM" id="MobiDB-lite"/>
    </source>
</evidence>
<feature type="region of interest" description="Disordered" evidence="1">
    <location>
        <begin position="83"/>
        <end position="112"/>
    </location>
</feature>
<dbReference type="KEGG" id="cfr:116664849"/>
<reference evidence="3" key="1">
    <citation type="submission" date="2025-08" db="UniProtKB">
        <authorList>
            <consortium name="RefSeq"/>
        </authorList>
    </citation>
    <scope>IDENTIFICATION</scope>
    <source>
        <tissue evidence="3">Ear skin</tissue>
    </source>
</reference>
<gene>
    <name evidence="3" type="primary">LOC116664849</name>
</gene>
<organism evidence="2 3">
    <name type="scientific">Camelus ferus</name>
    <name type="common">Wild bactrian camel</name>
    <name type="synonym">Camelus bactrianus ferus</name>
    <dbReference type="NCBI Taxonomy" id="419612"/>
    <lineage>
        <taxon>Eukaryota</taxon>
        <taxon>Metazoa</taxon>
        <taxon>Chordata</taxon>
        <taxon>Craniata</taxon>
        <taxon>Vertebrata</taxon>
        <taxon>Euteleostomi</taxon>
        <taxon>Mammalia</taxon>
        <taxon>Eutheria</taxon>
        <taxon>Laurasiatheria</taxon>
        <taxon>Artiodactyla</taxon>
        <taxon>Tylopoda</taxon>
        <taxon>Camelidae</taxon>
        <taxon>Camelus</taxon>
    </lineage>
</organism>
<proteinExistence type="predicted"/>
<accession>A0A8B8TB42</accession>
<evidence type="ECO:0000313" key="3">
    <source>
        <dbReference type="RefSeq" id="XP_032339465.1"/>
    </source>
</evidence>
<dbReference type="AlphaFoldDB" id="A0A8B8TB42"/>
<dbReference type="GeneID" id="116664849"/>
<dbReference type="RefSeq" id="XP_032339465.1">
    <property type="nucleotide sequence ID" value="XM_032483574.1"/>
</dbReference>
<feature type="region of interest" description="Disordered" evidence="1">
    <location>
        <begin position="42"/>
        <end position="67"/>
    </location>
</feature>
<keyword evidence="2" id="KW-1185">Reference proteome</keyword>